<evidence type="ECO:0000313" key="4">
    <source>
        <dbReference type="WBParaSite" id="HPLM_0001809701-mRNA-1"/>
    </source>
</evidence>
<evidence type="ECO:0000313" key="3">
    <source>
        <dbReference type="Proteomes" id="UP000268014"/>
    </source>
</evidence>
<protein>
    <submittedName>
        <fullName evidence="4">Piwi domain-containing protein</fullName>
    </submittedName>
</protein>
<reference evidence="2 3" key="2">
    <citation type="submission" date="2018-11" db="EMBL/GenBank/DDBJ databases">
        <authorList>
            <consortium name="Pathogen Informatics"/>
        </authorList>
    </citation>
    <scope>NUCLEOTIDE SEQUENCE [LARGE SCALE GENOMIC DNA]</scope>
    <source>
        <strain evidence="2 3">MHpl1</strain>
    </source>
</reference>
<dbReference type="WBParaSite" id="HPLM_0001809701-mRNA-1">
    <property type="protein sequence ID" value="HPLM_0001809701-mRNA-1"/>
    <property type="gene ID" value="HPLM_0001809701"/>
</dbReference>
<evidence type="ECO:0000313" key="2">
    <source>
        <dbReference type="EMBL" id="VDO68881.1"/>
    </source>
</evidence>
<dbReference type="InterPro" id="IPR012337">
    <property type="entry name" value="RNaseH-like_sf"/>
</dbReference>
<organism evidence="4">
    <name type="scientific">Haemonchus placei</name>
    <name type="common">Barber's pole worm</name>
    <dbReference type="NCBI Taxonomy" id="6290"/>
    <lineage>
        <taxon>Eukaryota</taxon>
        <taxon>Metazoa</taxon>
        <taxon>Ecdysozoa</taxon>
        <taxon>Nematoda</taxon>
        <taxon>Chromadorea</taxon>
        <taxon>Rhabditida</taxon>
        <taxon>Rhabditina</taxon>
        <taxon>Rhabditomorpha</taxon>
        <taxon>Strongyloidea</taxon>
        <taxon>Trichostrongylidae</taxon>
        <taxon>Haemonchus</taxon>
    </lineage>
</organism>
<dbReference type="SUPFAM" id="SSF53098">
    <property type="entry name" value="Ribonuclease H-like"/>
    <property type="match status" value="1"/>
</dbReference>
<dbReference type="PANTHER" id="PTHR22891">
    <property type="entry name" value="EUKARYOTIC TRANSLATION INITIATION FACTOR 2C"/>
    <property type="match status" value="1"/>
</dbReference>
<dbReference type="AlphaFoldDB" id="A0A0N4X1B0"/>
<proteinExistence type="predicted"/>
<dbReference type="STRING" id="6290.A0A0N4X1B0"/>
<sequence>MSVASEPLRVYFNVKAEREEFKRFVKDAADRFSKLADGKILLLLVINEEQNIPDRDMFDKGPSYGLIKSVCDNEHGIASQVVDASTVRKATSIGEKTIYYNIALKINAKLGGVNQAVVFDDESQSAEVSDKDAVMYVGIDVTHPTNLSTIDISIASIVANVDLAATRYVNVSSGTVVDNVVVSPTFFDFYLASQIGALGTTRPAHYTVVCDDWMLTPDKIYEMCYRLCFLYARCRIPVSLPCPVYYAHRVCEKAKEVYKSLDSAHTFDGLSEMEKKQKIEQCLTVPENYPGMHFV</sequence>
<name>A0A0N4X1B0_HAEPC</name>
<dbReference type="InterPro" id="IPR036397">
    <property type="entry name" value="RNaseH_sf"/>
</dbReference>
<dbReference type="SMART" id="SM00950">
    <property type="entry name" value="Piwi"/>
    <property type="match status" value="1"/>
</dbReference>
<dbReference type="Proteomes" id="UP000268014">
    <property type="component" value="Unassembled WGS sequence"/>
</dbReference>
<dbReference type="Gene3D" id="3.40.50.2300">
    <property type="match status" value="1"/>
</dbReference>
<dbReference type="Gene3D" id="3.30.420.10">
    <property type="entry name" value="Ribonuclease H-like superfamily/Ribonuclease H"/>
    <property type="match status" value="2"/>
</dbReference>
<keyword evidence="3" id="KW-1185">Reference proteome</keyword>
<gene>
    <name evidence="2" type="ORF">HPLM_LOCUS18089</name>
</gene>
<evidence type="ECO:0000259" key="1">
    <source>
        <dbReference type="PROSITE" id="PS50822"/>
    </source>
</evidence>
<reference evidence="4" key="1">
    <citation type="submission" date="2017-02" db="UniProtKB">
        <authorList>
            <consortium name="WormBaseParasite"/>
        </authorList>
    </citation>
    <scope>IDENTIFICATION</scope>
</reference>
<feature type="domain" description="Piwi" evidence="1">
    <location>
        <begin position="41"/>
        <end position="162"/>
    </location>
</feature>
<dbReference type="GO" id="GO:0003676">
    <property type="term" value="F:nucleic acid binding"/>
    <property type="evidence" value="ECO:0007669"/>
    <property type="project" value="InterPro"/>
</dbReference>
<accession>A0A0N4X1B0</accession>
<feature type="domain" description="Piwi" evidence="1">
    <location>
        <begin position="175"/>
        <end position="259"/>
    </location>
</feature>
<dbReference type="OrthoDB" id="10252740at2759"/>
<dbReference type="InterPro" id="IPR003165">
    <property type="entry name" value="Piwi"/>
</dbReference>
<dbReference type="EMBL" id="UZAF01020330">
    <property type="protein sequence ID" value="VDO68881.1"/>
    <property type="molecule type" value="Genomic_DNA"/>
</dbReference>
<dbReference type="Pfam" id="PF02171">
    <property type="entry name" value="Piwi"/>
    <property type="match status" value="1"/>
</dbReference>
<dbReference type="PROSITE" id="PS50822">
    <property type="entry name" value="PIWI"/>
    <property type="match status" value="2"/>
</dbReference>